<feature type="transmembrane region" description="Helical" evidence="6">
    <location>
        <begin position="62"/>
        <end position="83"/>
    </location>
</feature>
<dbReference type="AlphaFoldDB" id="A0A927ZJH4"/>
<feature type="transmembrane region" description="Helical" evidence="6">
    <location>
        <begin position="24"/>
        <end position="47"/>
    </location>
</feature>
<gene>
    <name evidence="7" type="ORF">E7215_03455</name>
</gene>
<keyword evidence="4 6" id="KW-1133">Transmembrane helix</keyword>
<dbReference type="PANTHER" id="PTHR34478:SF2">
    <property type="entry name" value="MEMBRANE PROTEIN"/>
    <property type="match status" value="1"/>
</dbReference>
<dbReference type="SUPFAM" id="SSF140478">
    <property type="entry name" value="LemA-like"/>
    <property type="match status" value="1"/>
</dbReference>
<dbReference type="Proteomes" id="UP000768462">
    <property type="component" value="Unassembled WGS sequence"/>
</dbReference>
<dbReference type="InterPro" id="IPR023353">
    <property type="entry name" value="LemA-like_dom_sf"/>
</dbReference>
<evidence type="ECO:0000256" key="2">
    <source>
        <dbReference type="ARBA" id="ARBA00008854"/>
    </source>
</evidence>
<protein>
    <submittedName>
        <fullName evidence="7">LemA family protein</fullName>
    </submittedName>
</protein>
<comment type="similarity">
    <text evidence="2">Belongs to the LemA family.</text>
</comment>
<evidence type="ECO:0000256" key="5">
    <source>
        <dbReference type="ARBA" id="ARBA00023136"/>
    </source>
</evidence>
<name>A0A927ZJH4_9CLOT</name>
<keyword evidence="5 6" id="KW-0472">Membrane</keyword>
<dbReference type="EMBL" id="SVCM01000039">
    <property type="protein sequence ID" value="MBE6059219.1"/>
    <property type="molecule type" value="Genomic_DNA"/>
</dbReference>
<dbReference type="Pfam" id="PF04011">
    <property type="entry name" value="LemA"/>
    <property type="match status" value="1"/>
</dbReference>
<proteinExistence type="inferred from homology"/>
<evidence type="ECO:0000256" key="1">
    <source>
        <dbReference type="ARBA" id="ARBA00004167"/>
    </source>
</evidence>
<evidence type="ECO:0000313" key="7">
    <source>
        <dbReference type="EMBL" id="MBE6059219.1"/>
    </source>
</evidence>
<comment type="caution">
    <text evidence="7">The sequence shown here is derived from an EMBL/GenBank/DDBJ whole genome shotgun (WGS) entry which is preliminary data.</text>
</comment>
<dbReference type="PANTHER" id="PTHR34478">
    <property type="entry name" value="PROTEIN LEMA"/>
    <property type="match status" value="1"/>
</dbReference>
<accession>A0A927ZJH4</accession>
<sequence length="235" mass="27215">MKKYMILYRQGDLLRMKKIKERTYLKKFSTFIIGLVLGWFVFLFIFASGEGVEPLSDFQGKLAWACSLLTMIIFELVSEFNYLKKLELTSASLKSNISVYKERERKLLSKAEEIVFKFFQHESDIQKSVTSLRSGKLQEGYSEENDNNGSVISLKDLKVTVESYPDLKSDNHISKILNQLEESQNIIMNSKVRYNEYVSYYNVGIASFPATILSGLWKLKPLQFYVDDDIDDIDV</sequence>
<evidence type="ECO:0000256" key="4">
    <source>
        <dbReference type="ARBA" id="ARBA00022989"/>
    </source>
</evidence>
<organism evidence="7 8">
    <name type="scientific">Clostridium sulfidigenes</name>
    <dbReference type="NCBI Taxonomy" id="318464"/>
    <lineage>
        <taxon>Bacteria</taxon>
        <taxon>Bacillati</taxon>
        <taxon>Bacillota</taxon>
        <taxon>Clostridia</taxon>
        <taxon>Eubacteriales</taxon>
        <taxon>Clostridiaceae</taxon>
        <taxon>Clostridium</taxon>
    </lineage>
</organism>
<evidence type="ECO:0000256" key="6">
    <source>
        <dbReference type="SAM" id="Phobius"/>
    </source>
</evidence>
<dbReference type="InterPro" id="IPR007156">
    <property type="entry name" value="MamQ_LemA"/>
</dbReference>
<dbReference type="GO" id="GO:0016020">
    <property type="term" value="C:membrane"/>
    <property type="evidence" value="ECO:0007669"/>
    <property type="project" value="UniProtKB-SubCell"/>
</dbReference>
<evidence type="ECO:0000313" key="8">
    <source>
        <dbReference type="Proteomes" id="UP000768462"/>
    </source>
</evidence>
<dbReference type="Gene3D" id="1.20.1440.20">
    <property type="entry name" value="LemA-like domain"/>
    <property type="match status" value="1"/>
</dbReference>
<evidence type="ECO:0000256" key="3">
    <source>
        <dbReference type="ARBA" id="ARBA00022692"/>
    </source>
</evidence>
<comment type="subcellular location">
    <subcellularLocation>
        <location evidence="1">Membrane</location>
        <topology evidence="1">Single-pass membrane protein</topology>
    </subcellularLocation>
</comment>
<feature type="transmembrane region" description="Helical" evidence="6">
    <location>
        <begin position="198"/>
        <end position="217"/>
    </location>
</feature>
<reference evidence="7" key="1">
    <citation type="submission" date="2019-04" db="EMBL/GenBank/DDBJ databases">
        <title>Evolution of Biomass-Degrading Anaerobic Consortia Revealed by Metagenomics.</title>
        <authorList>
            <person name="Peng X."/>
        </authorList>
    </citation>
    <scope>NUCLEOTIDE SEQUENCE</scope>
    <source>
        <strain evidence="7">SIG254</strain>
    </source>
</reference>
<keyword evidence="3 6" id="KW-0812">Transmembrane</keyword>